<dbReference type="PANTHER" id="PTHR46797">
    <property type="entry name" value="HTH-TYPE TRANSCRIPTIONAL REGULATOR"/>
    <property type="match status" value="1"/>
</dbReference>
<dbReference type="SMART" id="SM00530">
    <property type="entry name" value="HTH_XRE"/>
    <property type="match status" value="1"/>
</dbReference>
<dbReference type="InterPro" id="IPR011051">
    <property type="entry name" value="RmlC_Cupin_sf"/>
</dbReference>
<sequence>MQPSDSALANHLKRLRGEHGLTLNQLAEKSGVSRATLSRIEKAEVSPTAQTLGSLSSVYRVPISTLLSPMEQQFEPLIRSTQQSVWHDEANGFSRRSVSPPSQFLASELIQGQIESHQIITYDAPPLAGLEHHLFMLEGALTIEVGGHEYQLSQGDCLRYKLFGGSAFRTGDASARYIIALTKGV</sequence>
<keyword evidence="4" id="KW-1185">Reference proteome</keyword>
<dbReference type="PANTHER" id="PTHR46797:SF10">
    <property type="entry name" value="BLR1115 PROTEIN"/>
    <property type="match status" value="1"/>
</dbReference>
<reference evidence="4" key="1">
    <citation type="journal article" date="2019" name="Int. J. Syst. Evol. Microbiol.">
        <title>The Global Catalogue of Microorganisms (GCM) 10K type strain sequencing project: providing services to taxonomists for standard genome sequencing and annotation.</title>
        <authorList>
            <consortium name="The Broad Institute Genomics Platform"/>
            <consortium name="The Broad Institute Genome Sequencing Center for Infectious Disease"/>
            <person name="Wu L."/>
            <person name="Ma J."/>
        </authorList>
    </citation>
    <scope>NUCLEOTIDE SEQUENCE [LARGE SCALE GENOMIC DNA]</scope>
    <source>
        <strain evidence="4">CGMCC 1.10992</strain>
    </source>
</reference>
<dbReference type="Gene3D" id="2.60.120.10">
    <property type="entry name" value="Jelly Rolls"/>
    <property type="match status" value="1"/>
</dbReference>
<evidence type="ECO:0000313" key="3">
    <source>
        <dbReference type="EMBL" id="MFD2097175.1"/>
    </source>
</evidence>
<dbReference type="EMBL" id="JBHUHT010000016">
    <property type="protein sequence ID" value="MFD2097175.1"/>
    <property type="molecule type" value="Genomic_DNA"/>
</dbReference>
<evidence type="ECO:0000313" key="4">
    <source>
        <dbReference type="Proteomes" id="UP001597380"/>
    </source>
</evidence>
<feature type="domain" description="HTH cro/C1-type" evidence="2">
    <location>
        <begin position="12"/>
        <end position="66"/>
    </location>
</feature>
<evidence type="ECO:0000256" key="1">
    <source>
        <dbReference type="ARBA" id="ARBA00023125"/>
    </source>
</evidence>
<protein>
    <submittedName>
        <fullName evidence="3">Helix-turn-helix domain-containing protein</fullName>
    </submittedName>
</protein>
<name>A0ABW4XQ22_9GAMM</name>
<evidence type="ECO:0000259" key="2">
    <source>
        <dbReference type="PROSITE" id="PS50943"/>
    </source>
</evidence>
<dbReference type="Gene3D" id="1.10.260.40">
    <property type="entry name" value="lambda repressor-like DNA-binding domains"/>
    <property type="match status" value="1"/>
</dbReference>
<organism evidence="3 4">
    <name type="scientific">Corallincola platygyrae</name>
    <dbReference type="NCBI Taxonomy" id="1193278"/>
    <lineage>
        <taxon>Bacteria</taxon>
        <taxon>Pseudomonadati</taxon>
        <taxon>Pseudomonadota</taxon>
        <taxon>Gammaproteobacteria</taxon>
        <taxon>Alteromonadales</taxon>
        <taxon>Psychromonadaceae</taxon>
        <taxon>Corallincola</taxon>
    </lineage>
</organism>
<accession>A0ABW4XQ22</accession>
<dbReference type="InterPro" id="IPR014710">
    <property type="entry name" value="RmlC-like_jellyroll"/>
</dbReference>
<dbReference type="PROSITE" id="PS50943">
    <property type="entry name" value="HTH_CROC1"/>
    <property type="match status" value="1"/>
</dbReference>
<dbReference type="InterPro" id="IPR001387">
    <property type="entry name" value="Cro/C1-type_HTH"/>
</dbReference>
<proteinExistence type="predicted"/>
<gene>
    <name evidence="3" type="ORF">ACFSJ3_14360</name>
</gene>
<dbReference type="Proteomes" id="UP001597380">
    <property type="component" value="Unassembled WGS sequence"/>
</dbReference>
<dbReference type="RefSeq" id="WP_345339900.1">
    <property type="nucleotide sequence ID" value="NZ_BAABLI010000012.1"/>
</dbReference>
<dbReference type="CDD" id="cd02209">
    <property type="entry name" value="cupin_XRE_C"/>
    <property type="match status" value="1"/>
</dbReference>
<dbReference type="SUPFAM" id="SSF47413">
    <property type="entry name" value="lambda repressor-like DNA-binding domains"/>
    <property type="match status" value="1"/>
</dbReference>
<dbReference type="Pfam" id="PF01381">
    <property type="entry name" value="HTH_3"/>
    <property type="match status" value="1"/>
</dbReference>
<dbReference type="SUPFAM" id="SSF51182">
    <property type="entry name" value="RmlC-like cupins"/>
    <property type="match status" value="1"/>
</dbReference>
<dbReference type="InterPro" id="IPR050807">
    <property type="entry name" value="TransReg_Diox_bact_type"/>
</dbReference>
<dbReference type="CDD" id="cd00093">
    <property type="entry name" value="HTH_XRE"/>
    <property type="match status" value="1"/>
</dbReference>
<comment type="caution">
    <text evidence="3">The sequence shown here is derived from an EMBL/GenBank/DDBJ whole genome shotgun (WGS) entry which is preliminary data.</text>
</comment>
<keyword evidence="1" id="KW-0238">DNA-binding</keyword>
<dbReference type="InterPro" id="IPR010982">
    <property type="entry name" value="Lambda_DNA-bd_dom_sf"/>
</dbReference>